<dbReference type="FunFam" id="3.30.200.20:FF:000268">
    <property type="entry name" value="probable receptor-like serine/threonine-protein kinase At5g57670"/>
    <property type="match status" value="1"/>
</dbReference>
<dbReference type="FunCoup" id="A0A2R6RJL4">
    <property type="interactions" value="884"/>
</dbReference>
<evidence type="ECO:0000256" key="6">
    <source>
        <dbReference type="SAM" id="MobiDB-lite"/>
    </source>
</evidence>
<feature type="region of interest" description="Disordered" evidence="6">
    <location>
        <begin position="188"/>
        <end position="220"/>
    </location>
</feature>
<sequence length="706" mass="77648">MKLVGNCAEQEECGVDAASHGGGGAVVVVGVRMDSQSRELLTWALVKVARSGDRVIALHVLNSNTEGKSTLLSLIKTFDSMLAAYEGFCSLKQVDLKLKVCRGLSVRKILVREAKFYGAANVIVGTSKCHPTIRSSVSVAKYCAKNLPRNFSVLAVDNGKILFQSEASDAIVCDLQGSDREKHYTRSIHQSLSKIPKASKSNEGQGLDSKKFNSAEESLNGGNKENALALVPAKSKLWPESNPSWALLRRVFLPNQQRPDKSSLKKSVMQWVLKLPSRQSLAAVYPDHRRNKSDRNEDNSLNLDGDNGAIVPFSDIALSPSSPGYCLKSHSKELKELAEKYSSACRLFSYQELLLATSNFKPENVIGKGGSSQVYRGCLPDGKELAVKVLKPSEDVFRQFVLEIEIITVLNHKNTISLLGFCFEGNNLLLVYNFLSRGSLEDNLHGNRKNGNTFSWEDRYKVALGVAEALDYLHNRTVEPVIHRDVKSSNILLSDDFEPQLSDFGLAVRASDSSHYTTCTDVAGTFGYMAPEYFVHGKVNDRIDVYAFGVVLLELLSGKKPIDNGNPKGQESLVMWGKSIVKDGEVSQLLDPSLGDNHDHDQSERMVLAAALCIRRAPIFRPEISLVLKLLQGNVDSINWARQQVSASEELDDVDGEEFPTNMQSHINLALLDVGDDSLSIGSSTNPSVSVEDYLKGRWSRSSSFE</sequence>
<dbReference type="GO" id="GO:0005524">
    <property type="term" value="F:ATP binding"/>
    <property type="evidence" value="ECO:0007669"/>
    <property type="project" value="UniProtKB-UniRule"/>
</dbReference>
<dbReference type="Gene3D" id="3.30.200.20">
    <property type="entry name" value="Phosphorylase Kinase, domain 1"/>
    <property type="match status" value="1"/>
</dbReference>
<evidence type="ECO:0000313" key="9">
    <source>
        <dbReference type="Proteomes" id="UP000241394"/>
    </source>
</evidence>
<dbReference type="InParanoid" id="A0A2R6RJL4"/>
<reference evidence="8 9" key="1">
    <citation type="submission" date="2017-07" db="EMBL/GenBank/DDBJ databases">
        <title>An improved, manually edited Actinidia chinensis var. chinensis (kiwifruit) genome highlights the challenges associated with draft genomes and gene prediction in plants.</title>
        <authorList>
            <person name="Pilkington S."/>
            <person name="Crowhurst R."/>
            <person name="Hilario E."/>
            <person name="Nardozza S."/>
            <person name="Fraser L."/>
            <person name="Peng Y."/>
            <person name="Gunaseelan K."/>
            <person name="Simpson R."/>
            <person name="Tahir J."/>
            <person name="Deroles S."/>
            <person name="Templeton K."/>
            <person name="Luo Z."/>
            <person name="Davy M."/>
            <person name="Cheng C."/>
            <person name="Mcneilage M."/>
            <person name="Scaglione D."/>
            <person name="Liu Y."/>
            <person name="Zhang Q."/>
            <person name="Datson P."/>
            <person name="De Silva N."/>
            <person name="Gardiner S."/>
            <person name="Bassett H."/>
            <person name="Chagne D."/>
            <person name="Mccallum J."/>
            <person name="Dzierzon H."/>
            <person name="Deng C."/>
            <person name="Wang Y.-Y."/>
            <person name="Barron N."/>
            <person name="Manako K."/>
            <person name="Bowen J."/>
            <person name="Foster T."/>
            <person name="Erridge Z."/>
            <person name="Tiffin H."/>
            <person name="Waite C."/>
            <person name="Davies K."/>
            <person name="Grierson E."/>
            <person name="Laing W."/>
            <person name="Kirk R."/>
            <person name="Chen X."/>
            <person name="Wood M."/>
            <person name="Montefiori M."/>
            <person name="Brummell D."/>
            <person name="Schwinn K."/>
            <person name="Catanach A."/>
            <person name="Fullerton C."/>
            <person name="Li D."/>
            <person name="Meiyalaghan S."/>
            <person name="Nieuwenhuizen N."/>
            <person name="Read N."/>
            <person name="Prakash R."/>
            <person name="Hunter D."/>
            <person name="Zhang H."/>
            <person name="Mckenzie M."/>
            <person name="Knabel M."/>
            <person name="Harris A."/>
            <person name="Allan A."/>
            <person name="Chen A."/>
            <person name="Janssen B."/>
            <person name="Plunkett B."/>
            <person name="Dwamena C."/>
            <person name="Voogd C."/>
            <person name="Leif D."/>
            <person name="Lafferty D."/>
            <person name="Souleyre E."/>
            <person name="Varkonyi-Gasic E."/>
            <person name="Gambi F."/>
            <person name="Hanley J."/>
            <person name="Yao J.-L."/>
            <person name="Cheung J."/>
            <person name="David K."/>
            <person name="Warren B."/>
            <person name="Marsh K."/>
            <person name="Snowden K."/>
            <person name="Lin-Wang K."/>
            <person name="Brian L."/>
            <person name="Martinez-Sanchez M."/>
            <person name="Wang M."/>
            <person name="Ileperuma N."/>
            <person name="Macnee N."/>
            <person name="Campin R."/>
            <person name="Mcatee P."/>
            <person name="Drummond R."/>
            <person name="Espley R."/>
            <person name="Ireland H."/>
            <person name="Wu R."/>
            <person name="Atkinson R."/>
            <person name="Karunairetnam S."/>
            <person name="Bulley S."/>
            <person name="Chunkath S."/>
            <person name="Hanley Z."/>
            <person name="Storey R."/>
            <person name="Thrimawithana A."/>
            <person name="Thomson S."/>
            <person name="David C."/>
            <person name="Testolin R."/>
        </authorList>
    </citation>
    <scope>NUCLEOTIDE SEQUENCE [LARGE SCALE GENOMIC DNA]</scope>
    <source>
        <strain evidence="9">cv. Red5</strain>
        <tissue evidence="8">Young leaf</tissue>
    </source>
</reference>
<dbReference type="InterPro" id="IPR046958">
    <property type="entry name" value="RBK1/2/STUNTED"/>
</dbReference>
<dbReference type="PROSITE" id="PS50011">
    <property type="entry name" value="PROTEIN_KINASE_DOM"/>
    <property type="match status" value="1"/>
</dbReference>
<organism evidence="8 9">
    <name type="scientific">Actinidia chinensis var. chinensis</name>
    <name type="common">Chinese soft-hair kiwi</name>
    <dbReference type="NCBI Taxonomy" id="1590841"/>
    <lineage>
        <taxon>Eukaryota</taxon>
        <taxon>Viridiplantae</taxon>
        <taxon>Streptophyta</taxon>
        <taxon>Embryophyta</taxon>
        <taxon>Tracheophyta</taxon>
        <taxon>Spermatophyta</taxon>
        <taxon>Magnoliopsida</taxon>
        <taxon>eudicotyledons</taxon>
        <taxon>Gunneridae</taxon>
        <taxon>Pentapetalae</taxon>
        <taxon>asterids</taxon>
        <taxon>Ericales</taxon>
        <taxon>Actinidiaceae</taxon>
        <taxon>Actinidia</taxon>
    </lineage>
</organism>
<dbReference type="InterPro" id="IPR017441">
    <property type="entry name" value="Protein_kinase_ATP_BS"/>
</dbReference>
<dbReference type="Proteomes" id="UP000241394">
    <property type="component" value="Chromosome LG5"/>
</dbReference>
<dbReference type="GO" id="GO:0004672">
    <property type="term" value="F:protein kinase activity"/>
    <property type="evidence" value="ECO:0007669"/>
    <property type="project" value="InterPro"/>
</dbReference>
<reference evidence="9" key="2">
    <citation type="journal article" date="2018" name="BMC Genomics">
        <title>A manually annotated Actinidia chinensis var. chinensis (kiwifruit) genome highlights the challenges associated with draft genomes and gene prediction in plants.</title>
        <authorList>
            <person name="Pilkington S.M."/>
            <person name="Crowhurst R."/>
            <person name="Hilario E."/>
            <person name="Nardozza S."/>
            <person name="Fraser L."/>
            <person name="Peng Y."/>
            <person name="Gunaseelan K."/>
            <person name="Simpson R."/>
            <person name="Tahir J."/>
            <person name="Deroles S.C."/>
            <person name="Templeton K."/>
            <person name="Luo Z."/>
            <person name="Davy M."/>
            <person name="Cheng C."/>
            <person name="McNeilage M."/>
            <person name="Scaglione D."/>
            <person name="Liu Y."/>
            <person name="Zhang Q."/>
            <person name="Datson P."/>
            <person name="De Silva N."/>
            <person name="Gardiner S.E."/>
            <person name="Bassett H."/>
            <person name="Chagne D."/>
            <person name="McCallum J."/>
            <person name="Dzierzon H."/>
            <person name="Deng C."/>
            <person name="Wang Y.Y."/>
            <person name="Barron L."/>
            <person name="Manako K."/>
            <person name="Bowen J."/>
            <person name="Foster T.M."/>
            <person name="Erridge Z.A."/>
            <person name="Tiffin H."/>
            <person name="Waite C.N."/>
            <person name="Davies K.M."/>
            <person name="Grierson E.P."/>
            <person name="Laing W.A."/>
            <person name="Kirk R."/>
            <person name="Chen X."/>
            <person name="Wood M."/>
            <person name="Montefiori M."/>
            <person name="Brummell D.A."/>
            <person name="Schwinn K.E."/>
            <person name="Catanach A."/>
            <person name="Fullerton C."/>
            <person name="Li D."/>
            <person name="Meiyalaghan S."/>
            <person name="Nieuwenhuizen N."/>
            <person name="Read N."/>
            <person name="Prakash R."/>
            <person name="Hunter D."/>
            <person name="Zhang H."/>
            <person name="McKenzie M."/>
            <person name="Knabel M."/>
            <person name="Harris A."/>
            <person name="Allan A.C."/>
            <person name="Gleave A."/>
            <person name="Chen A."/>
            <person name="Janssen B.J."/>
            <person name="Plunkett B."/>
            <person name="Ampomah-Dwamena C."/>
            <person name="Voogd C."/>
            <person name="Leif D."/>
            <person name="Lafferty D."/>
            <person name="Souleyre E.J.F."/>
            <person name="Varkonyi-Gasic E."/>
            <person name="Gambi F."/>
            <person name="Hanley J."/>
            <person name="Yao J.L."/>
            <person name="Cheung J."/>
            <person name="David K.M."/>
            <person name="Warren B."/>
            <person name="Marsh K."/>
            <person name="Snowden K.C."/>
            <person name="Lin-Wang K."/>
            <person name="Brian L."/>
            <person name="Martinez-Sanchez M."/>
            <person name="Wang M."/>
            <person name="Ileperuma N."/>
            <person name="Macnee N."/>
            <person name="Campin R."/>
            <person name="McAtee P."/>
            <person name="Drummond R.S.M."/>
            <person name="Espley R.V."/>
            <person name="Ireland H.S."/>
            <person name="Wu R."/>
            <person name="Atkinson R.G."/>
            <person name="Karunairetnam S."/>
            <person name="Bulley S."/>
            <person name="Chunkath S."/>
            <person name="Hanley Z."/>
            <person name="Storey R."/>
            <person name="Thrimawithana A.H."/>
            <person name="Thomson S."/>
            <person name="David C."/>
            <person name="Testolin R."/>
            <person name="Huang H."/>
            <person name="Hellens R.P."/>
            <person name="Schaffer R.J."/>
        </authorList>
    </citation>
    <scope>NUCLEOTIDE SEQUENCE [LARGE SCALE GENOMIC DNA]</scope>
    <source>
        <strain evidence="9">cv. Red5</strain>
    </source>
</reference>
<dbReference type="STRING" id="1590841.A0A2R6RJL4"/>
<dbReference type="AlphaFoldDB" id="A0A2R6RJL4"/>
<dbReference type="FunFam" id="3.40.50.620:FF:000177">
    <property type="entry name" value="probable receptor-like serine/threonine-protein kinase At5g57670"/>
    <property type="match status" value="1"/>
</dbReference>
<protein>
    <submittedName>
        <fullName evidence="8">Proline-rich receptor-like protein kinase</fullName>
    </submittedName>
</protein>
<feature type="domain" description="Protein kinase" evidence="7">
    <location>
        <begin position="360"/>
        <end position="620"/>
    </location>
</feature>
<comment type="caution">
    <text evidence="8">The sequence shown here is derived from an EMBL/GenBank/DDBJ whole genome shotgun (WGS) entry which is preliminary data.</text>
</comment>
<feature type="binding site" evidence="5">
    <location>
        <position position="388"/>
    </location>
    <ligand>
        <name>ATP</name>
        <dbReference type="ChEBI" id="CHEBI:30616"/>
    </ligand>
</feature>
<dbReference type="SMART" id="SM00220">
    <property type="entry name" value="S_TKc"/>
    <property type="match status" value="1"/>
</dbReference>
<keyword evidence="1" id="KW-0808">Transferase</keyword>
<keyword evidence="4 5" id="KW-0067">ATP-binding</keyword>
<dbReference type="Gramene" id="PSS30205">
    <property type="protein sequence ID" value="PSS30205"/>
    <property type="gene ID" value="CEY00_Acc05443"/>
</dbReference>
<keyword evidence="3 8" id="KW-0418">Kinase</keyword>
<dbReference type="InterPro" id="IPR011009">
    <property type="entry name" value="Kinase-like_dom_sf"/>
</dbReference>
<dbReference type="InterPro" id="IPR006016">
    <property type="entry name" value="UspA"/>
</dbReference>
<proteinExistence type="predicted"/>
<evidence type="ECO:0000259" key="7">
    <source>
        <dbReference type="PROSITE" id="PS50011"/>
    </source>
</evidence>
<dbReference type="PROSITE" id="PS00108">
    <property type="entry name" value="PROTEIN_KINASE_ST"/>
    <property type="match status" value="1"/>
</dbReference>
<feature type="compositionally biased region" description="Polar residues" evidence="6">
    <location>
        <begin position="188"/>
        <end position="204"/>
    </location>
</feature>
<dbReference type="OrthoDB" id="654677at2759"/>
<evidence type="ECO:0000256" key="1">
    <source>
        <dbReference type="ARBA" id="ARBA00022679"/>
    </source>
</evidence>
<dbReference type="SUPFAM" id="SSF56112">
    <property type="entry name" value="Protein kinase-like (PK-like)"/>
    <property type="match status" value="1"/>
</dbReference>
<dbReference type="SUPFAM" id="SSF52402">
    <property type="entry name" value="Adenine nucleotide alpha hydrolases-like"/>
    <property type="match status" value="1"/>
</dbReference>
<name>A0A2R6RJL4_ACTCC</name>
<keyword evidence="8" id="KW-0675">Receptor</keyword>
<dbReference type="Gene3D" id="1.10.510.10">
    <property type="entry name" value="Transferase(Phosphotransferase) domain 1"/>
    <property type="match status" value="1"/>
</dbReference>
<dbReference type="InterPro" id="IPR008271">
    <property type="entry name" value="Ser/Thr_kinase_AS"/>
</dbReference>
<evidence type="ECO:0000256" key="4">
    <source>
        <dbReference type="ARBA" id="ARBA00022840"/>
    </source>
</evidence>
<dbReference type="PROSITE" id="PS00107">
    <property type="entry name" value="PROTEIN_KINASE_ATP"/>
    <property type="match status" value="1"/>
</dbReference>
<dbReference type="PANTHER" id="PTHR47987">
    <property type="entry name" value="OS08G0249100 PROTEIN"/>
    <property type="match status" value="1"/>
</dbReference>
<dbReference type="EMBL" id="NKQK01000005">
    <property type="protein sequence ID" value="PSS30205.1"/>
    <property type="molecule type" value="Genomic_DNA"/>
</dbReference>
<dbReference type="InterPro" id="IPR000719">
    <property type="entry name" value="Prot_kinase_dom"/>
</dbReference>
<dbReference type="Gene3D" id="3.40.50.620">
    <property type="entry name" value="HUPs"/>
    <property type="match status" value="1"/>
</dbReference>
<dbReference type="OMA" id="TWTFINV"/>
<gene>
    <name evidence="8" type="ORF">CEY00_Acc05443</name>
</gene>
<accession>A0A2R6RJL4</accession>
<keyword evidence="2 5" id="KW-0547">Nucleotide-binding</keyword>
<dbReference type="InterPro" id="IPR014729">
    <property type="entry name" value="Rossmann-like_a/b/a_fold"/>
</dbReference>
<evidence type="ECO:0000256" key="5">
    <source>
        <dbReference type="PROSITE-ProRule" id="PRU10141"/>
    </source>
</evidence>
<evidence type="ECO:0000313" key="8">
    <source>
        <dbReference type="EMBL" id="PSS30205.1"/>
    </source>
</evidence>
<dbReference type="FunFam" id="1.10.510.10:FF:000284">
    <property type="entry name" value="Putative receptor-like serine/threonine-protein kinase"/>
    <property type="match status" value="1"/>
</dbReference>
<evidence type="ECO:0000256" key="2">
    <source>
        <dbReference type="ARBA" id="ARBA00022741"/>
    </source>
</evidence>
<dbReference type="PANTHER" id="PTHR47987:SF5">
    <property type="entry name" value="PROTEIN KINASE DOMAIN-CONTAINING PROTEIN"/>
    <property type="match status" value="1"/>
</dbReference>
<evidence type="ECO:0000256" key="3">
    <source>
        <dbReference type="ARBA" id="ARBA00022777"/>
    </source>
</evidence>
<dbReference type="Pfam" id="PF00069">
    <property type="entry name" value="Pkinase"/>
    <property type="match status" value="1"/>
</dbReference>
<keyword evidence="9" id="KW-1185">Reference proteome</keyword>
<dbReference type="Pfam" id="PF00582">
    <property type="entry name" value="Usp"/>
    <property type="match status" value="1"/>
</dbReference>